<proteinExistence type="predicted"/>
<dbReference type="InParanoid" id="A0A1X2HDY0"/>
<evidence type="ECO:0000256" key="1">
    <source>
        <dbReference type="SAM" id="MobiDB-lite"/>
    </source>
</evidence>
<organism evidence="2 3">
    <name type="scientific">Syncephalastrum racemosum</name>
    <name type="common">Filamentous fungus</name>
    <dbReference type="NCBI Taxonomy" id="13706"/>
    <lineage>
        <taxon>Eukaryota</taxon>
        <taxon>Fungi</taxon>
        <taxon>Fungi incertae sedis</taxon>
        <taxon>Mucoromycota</taxon>
        <taxon>Mucoromycotina</taxon>
        <taxon>Mucoromycetes</taxon>
        <taxon>Mucorales</taxon>
        <taxon>Syncephalastraceae</taxon>
        <taxon>Syncephalastrum</taxon>
    </lineage>
</organism>
<feature type="region of interest" description="Disordered" evidence="1">
    <location>
        <begin position="1"/>
        <end position="80"/>
    </location>
</feature>
<comment type="caution">
    <text evidence="2">The sequence shown here is derived from an EMBL/GenBank/DDBJ whole genome shotgun (WGS) entry which is preliminary data.</text>
</comment>
<dbReference type="STRING" id="13706.A0A1X2HDY0"/>
<feature type="region of interest" description="Disordered" evidence="1">
    <location>
        <begin position="137"/>
        <end position="168"/>
    </location>
</feature>
<feature type="compositionally biased region" description="Polar residues" evidence="1">
    <location>
        <begin position="33"/>
        <end position="43"/>
    </location>
</feature>
<name>A0A1X2HDY0_SYNRA</name>
<dbReference type="OrthoDB" id="3253553at2759"/>
<sequence length="204" mass="21852">MAGKNPFDDPWQPQQDQPCEGPRFGNAYEDDSNNNAWDGSTMQMPEPVSLQKNPHGPSGGAWSDSAKTEDHPMTAYYSTKHEQPEAWNTVYNEQRSPPMMASGGDAYRYAGTRLGNQEDSFQGNSYSIVDTSSPAVAAATGAGKPTASSPTTLESGVPRPYDPTASPSSKRLLLRIGQLLASIGHLGFAAGASPVRKRIRFSAS</sequence>
<keyword evidence="3" id="KW-1185">Reference proteome</keyword>
<dbReference type="AlphaFoldDB" id="A0A1X2HDY0"/>
<protein>
    <submittedName>
        <fullName evidence="2">Uncharacterized protein</fullName>
    </submittedName>
</protein>
<evidence type="ECO:0000313" key="2">
    <source>
        <dbReference type="EMBL" id="ORY96950.1"/>
    </source>
</evidence>
<dbReference type="Proteomes" id="UP000242180">
    <property type="component" value="Unassembled WGS sequence"/>
</dbReference>
<feature type="compositionally biased region" description="Low complexity" evidence="1">
    <location>
        <begin position="8"/>
        <end position="18"/>
    </location>
</feature>
<dbReference type="EMBL" id="MCGN01000005">
    <property type="protein sequence ID" value="ORY96950.1"/>
    <property type="molecule type" value="Genomic_DNA"/>
</dbReference>
<gene>
    <name evidence="2" type="ORF">BCR43DRAFT_492542</name>
</gene>
<evidence type="ECO:0000313" key="3">
    <source>
        <dbReference type="Proteomes" id="UP000242180"/>
    </source>
</evidence>
<reference evidence="2 3" key="1">
    <citation type="submission" date="2016-07" db="EMBL/GenBank/DDBJ databases">
        <title>Pervasive Adenine N6-methylation of Active Genes in Fungi.</title>
        <authorList>
            <consortium name="DOE Joint Genome Institute"/>
            <person name="Mondo S.J."/>
            <person name="Dannebaum R.O."/>
            <person name="Kuo R.C."/>
            <person name="Labutti K."/>
            <person name="Haridas S."/>
            <person name="Kuo A."/>
            <person name="Salamov A."/>
            <person name="Ahrendt S.R."/>
            <person name="Lipzen A."/>
            <person name="Sullivan W."/>
            <person name="Andreopoulos W.B."/>
            <person name="Clum A."/>
            <person name="Lindquist E."/>
            <person name="Daum C."/>
            <person name="Ramamoorthy G.K."/>
            <person name="Gryganskyi A."/>
            <person name="Culley D."/>
            <person name="Magnuson J.K."/>
            <person name="James T.Y."/>
            <person name="O'Malley M.A."/>
            <person name="Stajich J.E."/>
            <person name="Spatafora J.W."/>
            <person name="Visel A."/>
            <person name="Grigoriev I.V."/>
        </authorList>
    </citation>
    <scope>NUCLEOTIDE SEQUENCE [LARGE SCALE GENOMIC DNA]</scope>
    <source>
        <strain evidence="2 3">NRRL 2496</strain>
    </source>
</reference>
<accession>A0A1X2HDY0</accession>